<dbReference type="AlphaFoldDB" id="A0A444WDK6"/>
<proteinExistence type="predicted"/>
<reference evidence="1 2" key="1">
    <citation type="submission" date="2014-12" db="EMBL/GenBank/DDBJ databases">
        <title>Genome sequence of Flavobacterium beibuense RSKm HC5.</title>
        <authorList>
            <person name="Kim J.F."/>
            <person name="Song J.Y."/>
            <person name="Kwak M.-J."/>
            <person name="Lee S.-W."/>
        </authorList>
    </citation>
    <scope>NUCLEOTIDE SEQUENCE [LARGE SCALE GENOMIC DNA]</scope>
    <source>
        <strain evidence="1 2">RSKm HC5</strain>
    </source>
</reference>
<gene>
    <name evidence="1" type="ORF">NU09_1441</name>
</gene>
<accession>A0A444WDK6</accession>
<evidence type="ECO:0000313" key="1">
    <source>
        <dbReference type="EMBL" id="RYJ43933.1"/>
    </source>
</evidence>
<sequence>MFLDKFIPNRKELSNEYEIPQYSDNPIITFNNATCLIDYLTAYKNVKHTIYWKNNDKSKLKGAMCFFTEDNQVIFGIYCNTAFPDKSIESDYLNKLKEFCNSNIGYFTYEEPATDNVSDFLKRAYYFQSNPEQ</sequence>
<dbReference type="Proteomes" id="UP000289775">
    <property type="component" value="Unassembled WGS sequence"/>
</dbReference>
<protein>
    <submittedName>
        <fullName evidence="1">Uncharacterized protein</fullName>
    </submittedName>
</protein>
<keyword evidence="2" id="KW-1185">Reference proteome</keyword>
<dbReference type="EMBL" id="JUIW01000004">
    <property type="protein sequence ID" value="RYJ43933.1"/>
    <property type="molecule type" value="Genomic_DNA"/>
</dbReference>
<comment type="caution">
    <text evidence="1">The sequence shown here is derived from an EMBL/GenBank/DDBJ whole genome shotgun (WGS) entry which is preliminary data.</text>
</comment>
<organism evidence="1 2">
    <name type="scientific">Flavobacterium beibuense</name>
    <dbReference type="NCBI Taxonomy" id="657326"/>
    <lineage>
        <taxon>Bacteria</taxon>
        <taxon>Pseudomonadati</taxon>
        <taxon>Bacteroidota</taxon>
        <taxon>Flavobacteriia</taxon>
        <taxon>Flavobacteriales</taxon>
        <taxon>Flavobacteriaceae</taxon>
        <taxon>Flavobacterium</taxon>
    </lineage>
</organism>
<name>A0A444WDK6_9FLAO</name>
<evidence type="ECO:0000313" key="2">
    <source>
        <dbReference type="Proteomes" id="UP000289775"/>
    </source>
</evidence>